<evidence type="ECO:0000256" key="7">
    <source>
        <dbReference type="SAM" id="MobiDB-lite"/>
    </source>
</evidence>
<organism evidence="11 12">
    <name type="scientific">Rhizosaccharibacter radicis</name>
    <dbReference type="NCBI Taxonomy" id="2782605"/>
    <lineage>
        <taxon>Bacteria</taxon>
        <taxon>Pseudomonadati</taxon>
        <taxon>Pseudomonadota</taxon>
        <taxon>Alphaproteobacteria</taxon>
        <taxon>Acetobacterales</taxon>
        <taxon>Acetobacteraceae</taxon>
        <taxon>Rhizosaccharibacter</taxon>
    </lineage>
</organism>
<proteinExistence type="inferred from homology"/>
<keyword evidence="12" id="KW-1185">Reference proteome</keyword>
<feature type="transmembrane region" description="Helical" evidence="8">
    <location>
        <begin position="6"/>
        <end position="22"/>
    </location>
</feature>
<evidence type="ECO:0000256" key="5">
    <source>
        <dbReference type="ARBA" id="ARBA00022989"/>
    </source>
</evidence>
<keyword evidence="5 8" id="KW-1133">Transmembrane helix</keyword>
<dbReference type="Pfam" id="PF20730">
    <property type="entry name" value="YetF_N"/>
    <property type="match status" value="1"/>
</dbReference>
<keyword evidence="6 8" id="KW-0472">Membrane</keyword>
<feature type="compositionally biased region" description="Basic and acidic residues" evidence="7">
    <location>
        <begin position="142"/>
        <end position="151"/>
    </location>
</feature>
<dbReference type="InterPro" id="IPR023090">
    <property type="entry name" value="UPF0702_alpha/beta_dom_sf"/>
</dbReference>
<evidence type="ECO:0000256" key="1">
    <source>
        <dbReference type="ARBA" id="ARBA00004651"/>
    </source>
</evidence>
<comment type="similarity">
    <text evidence="2">Belongs to the UPF0702 family.</text>
</comment>
<comment type="subcellular location">
    <subcellularLocation>
        <location evidence="1">Cell membrane</location>
        <topology evidence="1">Multi-pass membrane protein</topology>
    </subcellularLocation>
</comment>
<feature type="compositionally biased region" description="Pro residues" evidence="7">
    <location>
        <begin position="152"/>
        <end position="162"/>
    </location>
</feature>
<feature type="domain" description="YetF C-terminal" evidence="9">
    <location>
        <begin position="79"/>
        <end position="149"/>
    </location>
</feature>
<evidence type="ECO:0000313" key="11">
    <source>
        <dbReference type="EMBL" id="MCQ8240920.1"/>
    </source>
</evidence>
<evidence type="ECO:0000256" key="3">
    <source>
        <dbReference type="ARBA" id="ARBA00022475"/>
    </source>
</evidence>
<dbReference type="RefSeq" id="WP_422919670.1">
    <property type="nucleotide sequence ID" value="NZ_JAMZEJ010000005.1"/>
</dbReference>
<evidence type="ECO:0000313" key="12">
    <source>
        <dbReference type="Proteomes" id="UP001524547"/>
    </source>
</evidence>
<dbReference type="InterPro" id="IPR007353">
    <property type="entry name" value="DUF421"/>
</dbReference>
<evidence type="ECO:0000256" key="8">
    <source>
        <dbReference type="SAM" id="Phobius"/>
    </source>
</evidence>
<evidence type="ECO:0000256" key="6">
    <source>
        <dbReference type="ARBA" id="ARBA00023136"/>
    </source>
</evidence>
<comment type="caution">
    <text evidence="11">The sequence shown here is derived from an EMBL/GenBank/DDBJ whole genome shotgun (WGS) entry which is preliminary data.</text>
</comment>
<accession>A0ABT1VXK8</accession>
<feature type="domain" description="YetF-like N-terminal transmembrane" evidence="10">
    <location>
        <begin position="2"/>
        <end position="74"/>
    </location>
</feature>
<gene>
    <name evidence="11" type="ORF">NFI88_08740</name>
</gene>
<evidence type="ECO:0000256" key="2">
    <source>
        <dbReference type="ARBA" id="ARBA00006448"/>
    </source>
</evidence>
<protein>
    <submittedName>
        <fullName evidence="11">DUF421 domain-containing protein</fullName>
    </submittedName>
</protein>
<evidence type="ECO:0000259" key="9">
    <source>
        <dbReference type="Pfam" id="PF04239"/>
    </source>
</evidence>
<keyword evidence="4 8" id="KW-0812">Transmembrane</keyword>
<sequence>MSVVLRAAVAYWLLLLAVRLIGRRTASQMAPFDLIVLFLFGGSAITSVLGEDHSIVAAYTAICTIGIMHIAVSWLKSRSIRFDRFVDGTPVVVFEHGQWHEKRMRWLRLGEQDVLAAARQRGLRGLHEVYYAVAERDGKVSIIERRDHDRPTPAPDNDTPPV</sequence>
<evidence type="ECO:0000259" key="10">
    <source>
        <dbReference type="Pfam" id="PF20730"/>
    </source>
</evidence>
<name>A0ABT1VXK8_9PROT</name>
<dbReference type="Gene3D" id="3.30.240.20">
    <property type="entry name" value="bsu07140 like domains"/>
    <property type="match status" value="1"/>
</dbReference>
<reference evidence="11 12" key="1">
    <citation type="submission" date="2022-06" db="EMBL/GenBank/DDBJ databases">
        <title>Rhizosaccharibacter gen. nov. sp. nov. KSS12, endophytic bacteria isolated from sugarcane.</title>
        <authorList>
            <person name="Pitiwittayakul N."/>
        </authorList>
    </citation>
    <scope>NUCLEOTIDE SEQUENCE [LARGE SCALE GENOMIC DNA]</scope>
    <source>
        <strain evidence="11 12">KSS12</strain>
    </source>
</reference>
<feature type="transmembrane region" description="Helical" evidence="8">
    <location>
        <begin position="56"/>
        <end position="75"/>
    </location>
</feature>
<dbReference type="Proteomes" id="UP001524547">
    <property type="component" value="Unassembled WGS sequence"/>
</dbReference>
<feature type="region of interest" description="Disordered" evidence="7">
    <location>
        <begin position="142"/>
        <end position="162"/>
    </location>
</feature>
<dbReference type="Pfam" id="PF04239">
    <property type="entry name" value="DUF421"/>
    <property type="match status" value="1"/>
</dbReference>
<dbReference type="InterPro" id="IPR048454">
    <property type="entry name" value="YetF_N"/>
</dbReference>
<dbReference type="PANTHER" id="PTHR34582">
    <property type="entry name" value="UPF0702 TRANSMEMBRANE PROTEIN YCAP"/>
    <property type="match status" value="1"/>
</dbReference>
<evidence type="ECO:0000256" key="4">
    <source>
        <dbReference type="ARBA" id="ARBA00022692"/>
    </source>
</evidence>
<dbReference type="PANTHER" id="PTHR34582:SF6">
    <property type="entry name" value="UPF0702 TRANSMEMBRANE PROTEIN YCAP"/>
    <property type="match status" value="1"/>
</dbReference>
<dbReference type="EMBL" id="JAMZEJ010000005">
    <property type="protein sequence ID" value="MCQ8240920.1"/>
    <property type="molecule type" value="Genomic_DNA"/>
</dbReference>
<feature type="transmembrane region" description="Helical" evidence="8">
    <location>
        <begin position="34"/>
        <end position="50"/>
    </location>
</feature>
<keyword evidence="3" id="KW-1003">Cell membrane</keyword>